<feature type="compositionally biased region" description="Basic and acidic residues" evidence="1">
    <location>
        <begin position="76"/>
        <end position="96"/>
    </location>
</feature>
<comment type="caution">
    <text evidence="3">The sequence shown here is derived from an EMBL/GenBank/DDBJ whole genome shotgun (WGS) entry which is preliminary data.</text>
</comment>
<dbReference type="CDD" id="cd15482">
    <property type="entry name" value="Sialidase_non-viral"/>
    <property type="match status" value="1"/>
</dbReference>
<feature type="region of interest" description="Disordered" evidence="1">
    <location>
        <begin position="76"/>
        <end position="111"/>
    </location>
</feature>
<dbReference type="InterPro" id="IPR058667">
    <property type="entry name" value="DUF6242_C"/>
</dbReference>
<dbReference type="SUPFAM" id="SSF110296">
    <property type="entry name" value="Oligoxyloglucan reducing end-specific cellobiohydrolase"/>
    <property type="match status" value="1"/>
</dbReference>
<dbReference type="AlphaFoldDB" id="A0A7J6NHJ2"/>
<evidence type="ECO:0000313" key="3">
    <source>
        <dbReference type="EMBL" id="KAF4682541.1"/>
    </source>
</evidence>
<accession>A0A7J6NHJ2</accession>
<dbReference type="InterPro" id="IPR015915">
    <property type="entry name" value="Kelch-typ_b-propeller"/>
</dbReference>
<dbReference type="EMBL" id="JABANP010000424">
    <property type="protein sequence ID" value="KAF4682541.1"/>
    <property type="molecule type" value="Genomic_DNA"/>
</dbReference>
<dbReference type="InterPro" id="IPR037293">
    <property type="entry name" value="Gal_Oxidase_central_sf"/>
</dbReference>
<reference evidence="3 4" key="1">
    <citation type="submission" date="2020-04" db="EMBL/GenBank/DDBJ databases">
        <title>Perkinsus olseni comparative genomics.</title>
        <authorList>
            <person name="Bogema D.R."/>
        </authorList>
    </citation>
    <scope>NUCLEOTIDE SEQUENCE [LARGE SCALE GENOMIC DNA]</scope>
    <source>
        <strain evidence="3">00978-12</strain>
    </source>
</reference>
<organism evidence="3 4">
    <name type="scientific">Perkinsus olseni</name>
    <name type="common">Perkinsus atlanticus</name>
    <dbReference type="NCBI Taxonomy" id="32597"/>
    <lineage>
        <taxon>Eukaryota</taxon>
        <taxon>Sar</taxon>
        <taxon>Alveolata</taxon>
        <taxon>Perkinsozoa</taxon>
        <taxon>Perkinsea</taxon>
        <taxon>Perkinsida</taxon>
        <taxon>Perkinsidae</taxon>
        <taxon>Perkinsus</taxon>
    </lineage>
</organism>
<protein>
    <recommendedName>
        <fullName evidence="2">DUF6242 domain-containing protein</fullName>
    </recommendedName>
</protein>
<dbReference type="Pfam" id="PF25852">
    <property type="entry name" value="DUF6242_C"/>
    <property type="match status" value="1"/>
</dbReference>
<name>A0A7J6NHJ2_PEROL</name>
<dbReference type="Gene3D" id="2.120.10.80">
    <property type="entry name" value="Kelch-type beta propeller"/>
    <property type="match status" value="1"/>
</dbReference>
<dbReference type="Pfam" id="PF02012">
    <property type="entry name" value="BNR"/>
    <property type="match status" value="1"/>
</dbReference>
<dbReference type="Gene3D" id="2.130.10.80">
    <property type="entry name" value="Galactose oxidase/kelch, beta-propeller"/>
    <property type="match status" value="1"/>
</dbReference>
<proteinExistence type="predicted"/>
<dbReference type="InterPro" id="IPR002860">
    <property type="entry name" value="BNR_rpt"/>
</dbReference>
<evidence type="ECO:0000313" key="4">
    <source>
        <dbReference type="Proteomes" id="UP000541610"/>
    </source>
</evidence>
<evidence type="ECO:0000259" key="2">
    <source>
        <dbReference type="Pfam" id="PF25852"/>
    </source>
</evidence>
<sequence length="517" mass="56457">MGCCTSSDAQDGARMSRRYSDWSLPSVVHQEDSRAHLTGGRYYDGSPNGMNGGASVRSLVSQSNARKWSEELFEEKMANRRQEREQSTSRVVRGEESMSSEFGGGGGMPPQHPIRVNYSYPNVPRETSGEGSVGHKKPDIEEACAGPIFGRAALLRRHAEMMQKGYDAAENGSRKEESKKKEQFSVILGSDCLLGSSWRSVVCDGQVSVDGLTVSEQKRRTGHGVFALADGTLFLLGGRQLCGESFDGWDSSSTASSSINSLATGSFSSWESSSDVDEEEQEAVVLFSDVCRSDDGGRTWRTIRSSSAWCPRDDHGVCGSPDGKILMVLGGWSAEGDPLNDVWLSTDGGRRFECRVEHAPWQPRADFACIFLPSHNRVLVYGGYSGGCRARGDLWMSDDLGRTWTDVTSRLPSDIGTRWGARMTVLDDDKVLLCLGYDPQCPSKSQVSFTSDDGGITWHAQAVWLETSRIILTMALAVNLFGIKDAIYDAHCAAAKFIGYELSAAKQLASRHAQRIS</sequence>
<gene>
    <name evidence="3" type="ORF">FOZ60_010426</name>
</gene>
<feature type="region of interest" description="Disordered" evidence="1">
    <location>
        <begin position="1"/>
        <end position="55"/>
    </location>
</feature>
<evidence type="ECO:0000256" key="1">
    <source>
        <dbReference type="SAM" id="MobiDB-lite"/>
    </source>
</evidence>
<feature type="domain" description="DUF6242" evidence="2">
    <location>
        <begin position="227"/>
        <end position="432"/>
    </location>
</feature>
<dbReference type="Proteomes" id="UP000541610">
    <property type="component" value="Unassembled WGS sequence"/>
</dbReference>
<dbReference type="OrthoDB" id="443634at2759"/>